<name>B8MG09_TALSN</name>
<keyword evidence="3" id="KW-1185">Reference proteome</keyword>
<accession>B8MG09</accession>
<sequence>MADMKLTITPSILIKLPTKLHTGIQYIGVTGDKDLNGLLWQDECELIISTPFLAPASLTDAERRRIIHRPPPEEEDALCRQACGLSMTELVAKAIAIPNNDNGSGAKSLMLTYKEAHLLIAGVVPEQPGYLLSERARLSEADRGLTHRAAAAALTEELKVARETALAVQQQWLTAQTEASKSLNDDDVRNILFAMRVPWQERIIQSTSIYDSPVSGLVQTGREEIGPLKVDIKHIAPTLSARLVQCDLLGNAKRWPYRHTSELTMLHQAARHSRDNQGQPDGIWPPPARRM</sequence>
<proteinExistence type="predicted"/>
<evidence type="ECO:0000313" key="3">
    <source>
        <dbReference type="Proteomes" id="UP000001745"/>
    </source>
</evidence>
<dbReference type="VEuPathDB" id="FungiDB:TSTA_009940"/>
<evidence type="ECO:0000313" key="2">
    <source>
        <dbReference type="EMBL" id="EED15876.1"/>
    </source>
</evidence>
<reference evidence="3" key="1">
    <citation type="journal article" date="2015" name="Genome Announc.">
        <title>Genome sequence of the AIDS-associated pathogen Penicillium marneffei (ATCC18224) and its near taxonomic relative Talaromyces stipitatus (ATCC10500).</title>
        <authorList>
            <person name="Nierman W.C."/>
            <person name="Fedorova-Abrams N.D."/>
            <person name="Andrianopoulos A."/>
        </authorList>
    </citation>
    <scope>NUCLEOTIDE SEQUENCE [LARGE SCALE GENOMIC DNA]</scope>
    <source>
        <strain evidence="3">ATCC 10500 / CBS 375.48 / QM 6759 / NRRL 1006</strain>
    </source>
</reference>
<dbReference type="eggNOG" id="ENOG502SPJT">
    <property type="taxonomic scope" value="Eukaryota"/>
</dbReference>
<protein>
    <submittedName>
        <fullName evidence="2">Uncharacterized protein</fullName>
    </submittedName>
</protein>
<dbReference type="InParanoid" id="B8MG09"/>
<evidence type="ECO:0000256" key="1">
    <source>
        <dbReference type="SAM" id="MobiDB-lite"/>
    </source>
</evidence>
<dbReference type="PhylomeDB" id="B8MG09"/>
<dbReference type="RefSeq" id="XP_002483110.1">
    <property type="nucleotide sequence ID" value="XM_002483065.1"/>
</dbReference>
<organism evidence="2 3">
    <name type="scientific">Talaromyces stipitatus (strain ATCC 10500 / CBS 375.48 / QM 6759 / NRRL 1006)</name>
    <name type="common">Penicillium stipitatum</name>
    <dbReference type="NCBI Taxonomy" id="441959"/>
    <lineage>
        <taxon>Eukaryota</taxon>
        <taxon>Fungi</taxon>
        <taxon>Dikarya</taxon>
        <taxon>Ascomycota</taxon>
        <taxon>Pezizomycotina</taxon>
        <taxon>Eurotiomycetes</taxon>
        <taxon>Eurotiomycetidae</taxon>
        <taxon>Eurotiales</taxon>
        <taxon>Trichocomaceae</taxon>
        <taxon>Talaromyces</taxon>
        <taxon>Talaromyces sect. Talaromyces</taxon>
    </lineage>
</organism>
<feature type="region of interest" description="Disordered" evidence="1">
    <location>
        <begin position="270"/>
        <end position="291"/>
    </location>
</feature>
<gene>
    <name evidence="2" type="ORF">TSTA_009940</name>
</gene>
<dbReference type="AlphaFoldDB" id="B8MG09"/>
<dbReference type="Proteomes" id="UP000001745">
    <property type="component" value="Unassembled WGS sequence"/>
</dbReference>
<dbReference type="OMA" id="WQDECEL"/>
<dbReference type="OrthoDB" id="4356969at2759"/>
<dbReference type="EMBL" id="EQ962656">
    <property type="protein sequence ID" value="EED15876.1"/>
    <property type="molecule type" value="Genomic_DNA"/>
</dbReference>
<dbReference type="HOGENOM" id="CLU_957056_0_0_1"/>
<dbReference type="GeneID" id="8102790"/>